<protein>
    <submittedName>
        <fullName evidence="2">Uncharacterized protein</fullName>
    </submittedName>
</protein>
<dbReference type="OrthoDB" id="10621579at2759"/>
<feature type="compositionally biased region" description="Basic residues" evidence="1">
    <location>
        <begin position="107"/>
        <end position="119"/>
    </location>
</feature>
<accession>A0A0D2KFI8</accession>
<gene>
    <name evidence="2" type="ORF">HYPSUDRAFT_209772</name>
</gene>
<sequence length="147" mass="16430">MYAEDELAEDPSEKISRRGTGPSMKASVPDFEGENYHQKEKYYQDRIQSLEEEVIKLLLQNSFIPGVGPALGTILLQPIYSFILADVPQFPNPQELEFRRMGTQSPKPKRNVSKLRSQGRKLGASTALMTPATALKNGEKPVVLKVL</sequence>
<feature type="compositionally biased region" description="Acidic residues" evidence="1">
    <location>
        <begin position="1"/>
        <end position="10"/>
    </location>
</feature>
<name>A0A0D2KFI8_HYPSF</name>
<feature type="region of interest" description="Disordered" evidence="1">
    <location>
        <begin position="100"/>
        <end position="120"/>
    </location>
</feature>
<evidence type="ECO:0000313" key="2">
    <source>
        <dbReference type="EMBL" id="KJA13167.1"/>
    </source>
</evidence>
<organism evidence="2 3">
    <name type="scientific">Hypholoma sublateritium (strain FD-334 SS-4)</name>
    <dbReference type="NCBI Taxonomy" id="945553"/>
    <lineage>
        <taxon>Eukaryota</taxon>
        <taxon>Fungi</taxon>
        <taxon>Dikarya</taxon>
        <taxon>Basidiomycota</taxon>
        <taxon>Agaricomycotina</taxon>
        <taxon>Agaricomycetes</taxon>
        <taxon>Agaricomycetidae</taxon>
        <taxon>Agaricales</taxon>
        <taxon>Agaricineae</taxon>
        <taxon>Strophariaceae</taxon>
        <taxon>Hypholoma</taxon>
    </lineage>
</organism>
<evidence type="ECO:0000313" key="3">
    <source>
        <dbReference type="Proteomes" id="UP000054270"/>
    </source>
</evidence>
<feature type="region of interest" description="Disordered" evidence="1">
    <location>
        <begin position="1"/>
        <end position="33"/>
    </location>
</feature>
<proteinExistence type="predicted"/>
<keyword evidence="3" id="KW-1185">Reference proteome</keyword>
<dbReference type="Proteomes" id="UP000054270">
    <property type="component" value="Unassembled WGS sequence"/>
</dbReference>
<evidence type="ECO:0000256" key="1">
    <source>
        <dbReference type="SAM" id="MobiDB-lite"/>
    </source>
</evidence>
<dbReference type="AlphaFoldDB" id="A0A0D2KFI8"/>
<reference evidence="3" key="1">
    <citation type="submission" date="2014-04" db="EMBL/GenBank/DDBJ databases">
        <title>Evolutionary Origins and Diversification of the Mycorrhizal Mutualists.</title>
        <authorList>
            <consortium name="DOE Joint Genome Institute"/>
            <consortium name="Mycorrhizal Genomics Consortium"/>
            <person name="Kohler A."/>
            <person name="Kuo A."/>
            <person name="Nagy L.G."/>
            <person name="Floudas D."/>
            <person name="Copeland A."/>
            <person name="Barry K.W."/>
            <person name="Cichocki N."/>
            <person name="Veneault-Fourrey C."/>
            <person name="LaButti K."/>
            <person name="Lindquist E.A."/>
            <person name="Lipzen A."/>
            <person name="Lundell T."/>
            <person name="Morin E."/>
            <person name="Murat C."/>
            <person name="Riley R."/>
            <person name="Ohm R."/>
            <person name="Sun H."/>
            <person name="Tunlid A."/>
            <person name="Henrissat B."/>
            <person name="Grigoriev I.V."/>
            <person name="Hibbett D.S."/>
            <person name="Martin F."/>
        </authorList>
    </citation>
    <scope>NUCLEOTIDE SEQUENCE [LARGE SCALE GENOMIC DNA]</scope>
    <source>
        <strain evidence="3">FD-334 SS-4</strain>
    </source>
</reference>
<dbReference type="EMBL" id="KN817776">
    <property type="protein sequence ID" value="KJA13167.1"/>
    <property type="molecule type" value="Genomic_DNA"/>
</dbReference>